<keyword evidence="2" id="KW-0472">Membrane</keyword>
<dbReference type="Proteomes" id="UP000821853">
    <property type="component" value="Unassembled WGS sequence"/>
</dbReference>
<evidence type="ECO:0000313" key="4">
    <source>
        <dbReference type="Proteomes" id="UP000821853"/>
    </source>
</evidence>
<dbReference type="AlphaFoldDB" id="A0A9J6H633"/>
<dbReference type="EMBL" id="JABSTR010000384">
    <property type="protein sequence ID" value="KAH9382796.1"/>
    <property type="molecule type" value="Genomic_DNA"/>
</dbReference>
<evidence type="ECO:0000256" key="1">
    <source>
        <dbReference type="SAM" id="MobiDB-lite"/>
    </source>
</evidence>
<evidence type="ECO:0000313" key="3">
    <source>
        <dbReference type="EMBL" id="KAH9382796.1"/>
    </source>
</evidence>
<name>A0A9J6H633_HAELO</name>
<keyword evidence="2" id="KW-0812">Transmembrane</keyword>
<reference evidence="3 4" key="1">
    <citation type="journal article" date="2020" name="Cell">
        <title>Large-Scale Comparative Analyses of Tick Genomes Elucidate Their Genetic Diversity and Vector Capacities.</title>
        <authorList>
            <consortium name="Tick Genome and Microbiome Consortium (TIGMIC)"/>
            <person name="Jia N."/>
            <person name="Wang J."/>
            <person name="Shi W."/>
            <person name="Du L."/>
            <person name="Sun Y."/>
            <person name="Zhan W."/>
            <person name="Jiang J.F."/>
            <person name="Wang Q."/>
            <person name="Zhang B."/>
            <person name="Ji P."/>
            <person name="Bell-Sakyi L."/>
            <person name="Cui X.M."/>
            <person name="Yuan T.T."/>
            <person name="Jiang B.G."/>
            <person name="Yang W.F."/>
            <person name="Lam T.T."/>
            <person name="Chang Q.C."/>
            <person name="Ding S.J."/>
            <person name="Wang X.J."/>
            <person name="Zhu J.G."/>
            <person name="Ruan X.D."/>
            <person name="Zhao L."/>
            <person name="Wei J.T."/>
            <person name="Ye R.Z."/>
            <person name="Que T.C."/>
            <person name="Du C.H."/>
            <person name="Zhou Y.H."/>
            <person name="Cheng J.X."/>
            <person name="Dai P.F."/>
            <person name="Guo W.B."/>
            <person name="Han X.H."/>
            <person name="Huang E.J."/>
            <person name="Li L.F."/>
            <person name="Wei W."/>
            <person name="Gao Y.C."/>
            <person name="Liu J.Z."/>
            <person name="Shao H.Z."/>
            <person name="Wang X."/>
            <person name="Wang C.C."/>
            <person name="Yang T.C."/>
            <person name="Huo Q.B."/>
            <person name="Li W."/>
            <person name="Chen H.Y."/>
            <person name="Chen S.E."/>
            <person name="Zhou L.G."/>
            <person name="Ni X.B."/>
            <person name="Tian J.H."/>
            <person name="Sheng Y."/>
            <person name="Liu T."/>
            <person name="Pan Y.S."/>
            <person name="Xia L.Y."/>
            <person name="Li J."/>
            <person name="Zhao F."/>
            <person name="Cao W.C."/>
        </authorList>
    </citation>
    <scope>NUCLEOTIDE SEQUENCE [LARGE SCALE GENOMIC DNA]</scope>
    <source>
        <strain evidence="3">HaeL-2018</strain>
    </source>
</reference>
<accession>A0A9J6H633</accession>
<keyword evidence="4" id="KW-1185">Reference proteome</keyword>
<dbReference type="OrthoDB" id="6513947at2759"/>
<feature type="transmembrane region" description="Helical" evidence="2">
    <location>
        <begin position="39"/>
        <end position="60"/>
    </location>
</feature>
<gene>
    <name evidence="3" type="ORF">HPB48_023358</name>
</gene>
<evidence type="ECO:0000256" key="2">
    <source>
        <dbReference type="SAM" id="Phobius"/>
    </source>
</evidence>
<feature type="region of interest" description="Disordered" evidence="1">
    <location>
        <begin position="1"/>
        <end position="22"/>
    </location>
</feature>
<dbReference type="VEuPathDB" id="VectorBase:HLOH_064471"/>
<organism evidence="3 4">
    <name type="scientific">Haemaphysalis longicornis</name>
    <name type="common">Bush tick</name>
    <dbReference type="NCBI Taxonomy" id="44386"/>
    <lineage>
        <taxon>Eukaryota</taxon>
        <taxon>Metazoa</taxon>
        <taxon>Ecdysozoa</taxon>
        <taxon>Arthropoda</taxon>
        <taxon>Chelicerata</taxon>
        <taxon>Arachnida</taxon>
        <taxon>Acari</taxon>
        <taxon>Parasitiformes</taxon>
        <taxon>Ixodida</taxon>
        <taxon>Ixodoidea</taxon>
        <taxon>Ixodidae</taxon>
        <taxon>Haemaphysalinae</taxon>
        <taxon>Haemaphysalis</taxon>
    </lineage>
</organism>
<protein>
    <submittedName>
        <fullName evidence="3">Uncharacterized protein</fullName>
    </submittedName>
</protein>
<proteinExistence type="predicted"/>
<sequence length="103" mass="11212">MGDVKGSGEPGETSPYPTIVFSGHTAEDSGAVTVNFEELQMTAIDIVDGFALLLAVYWTFNIQYAPKAKRTCLLFEMMLGLPPTEQMVSVIKAATALQVERRV</sequence>
<comment type="caution">
    <text evidence="3">The sequence shown here is derived from an EMBL/GenBank/DDBJ whole genome shotgun (WGS) entry which is preliminary data.</text>
</comment>
<keyword evidence="2" id="KW-1133">Transmembrane helix</keyword>